<keyword evidence="1" id="KW-0472">Membrane</keyword>
<evidence type="ECO:0000313" key="3">
    <source>
        <dbReference type="EMBL" id="KDQ08183.1"/>
    </source>
</evidence>
<dbReference type="OrthoDB" id="3219854at2759"/>
<dbReference type="EMBL" id="KL198094">
    <property type="protein sequence ID" value="KDQ08183.1"/>
    <property type="molecule type" value="Genomic_DNA"/>
</dbReference>
<dbReference type="InterPro" id="IPR045338">
    <property type="entry name" value="DUF6535"/>
</dbReference>
<proteinExistence type="predicted"/>
<name>A0A067LXR7_BOTB1</name>
<gene>
    <name evidence="3" type="ORF">BOTBODRAFT_118970</name>
</gene>
<evidence type="ECO:0000313" key="4">
    <source>
        <dbReference type="Proteomes" id="UP000027195"/>
    </source>
</evidence>
<dbReference type="AlphaFoldDB" id="A0A067LXR7"/>
<feature type="non-terminal residue" evidence="3">
    <location>
        <position position="198"/>
    </location>
</feature>
<feature type="transmembrane region" description="Helical" evidence="1">
    <location>
        <begin position="136"/>
        <end position="154"/>
    </location>
</feature>
<dbReference type="HOGENOM" id="CLU_018688_1_2_1"/>
<keyword evidence="4" id="KW-1185">Reference proteome</keyword>
<feature type="domain" description="DUF6535" evidence="2">
    <location>
        <begin position="35"/>
        <end position="198"/>
    </location>
</feature>
<sequence>MLPLSASKLGVIVYRGYAGSDDESREETTSESNIWSNYLLAADKFDETIIRDWNQSMDVRLFSKAGLFSAVQTAFLIEAYKNLGDDPAQRTVSLLREIDQHIQERAPGSGRANSNLASLNSGNFTPSSSAVRVNCAWFASLILTLGIPVIIVLVKQWLDKYNHSKASESDRERARLRQYRYTGLQQWKVPEIIGLLPI</sequence>
<protein>
    <recommendedName>
        <fullName evidence="2">DUF6535 domain-containing protein</fullName>
    </recommendedName>
</protein>
<dbReference type="STRING" id="930990.A0A067LXR7"/>
<accession>A0A067LXR7</accession>
<dbReference type="InParanoid" id="A0A067LXR7"/>
<evidence type="ECO:0000259" key="2">
    <source>
        <dbReference type="Pfam" id="PF20153"/>
    </source>
</evidence>
<keyword evidence="1" id="KW-0812">Transmembrane</keyword>
<keyword evidence="1" id="KW-1133">Transmembrane helix</keyword>
<evidence type="ECO:0000256" key="1">
    <source>
        <dbReference type="SAM" id="Phobius"/>
    </source>
</evidence>
<reference evidence="4" key="1">
    <citation type="journal article" date="2014" name="Proc. Natl. Acad. Sci. U.S.A.">
        <title>Extensive sampling of basidiomycete genomes demonstrates inadequacy of the white-rot/brown-rot paradigm for wood decay fungi.</title>
        <authorList>
            <person name="Riley R."/>
            <person name="Salamov A.A."/>
            <person name="Brown D.W."/>
            <person name="Nagy L.G."/>
            <person name="Floudas D."/>
            <person name="Held B.W."/>
            <person name="Levasseur A."/>
            <person name="Lombard V."/>
            <person name="Morin E."/>
            <person name="Otillar R."/>
            <person name="Lindquist E.A."/>
            <person name="Sun H."/>
            <person name="LaButti K.M."/>
            <person name="Schmutz J."/>
            <person name="Jabbour D."/>
            <person name="Luo H."/>
            <person name="Baker S.E."/>
            <person name="Pisabarro A.G."/>
            <person name="Walton J.D."/>
            <person name="Blanchette R.A."/>
            <person name="Henrissat B."/>
            <person name="Martin F."/>
            <person name="Cullen D."/>
            <person name="Hibbett D.S."/>
            <person name="Grigoriev I.V."/>
        </authorList>
    </citation>
    <scope>NUCLEOTIDE SEQUENCE [LARGE SCALE GENOMIC DNA]</scope>
    <source>
        <strain evidence="4">FD-172 SS1</strain>
    </source>
</reference>
<organism evidence="3 4">
    <name type="scientific">Botryobasidium botryosum (strain FD-172 SS1)</name>
    <dbReference type="NCBI Taxonomy" id="930990"/>
    <lineage>
        <taxon>Eukaryota</taxon>
        <taxon>Fungi</taxon>
        <taxon>Dikarya</taxon>
        <taxon>Basidiomycota</taxon>
        <taxon>Agaricomycotina</taxon>
        <taxon>Agaricomycetes</taxon>
        <taxon>Cantharellales</taxon>
        <taxon>Botryobasidiaceae</taxon>
        <taxon>Botryobasidium</taxon>
    </lineage>
</organism>
<dbReference type="Proteomes" id="UP000027195">
    <property type="component" value="Unassembled WGS sequence"/>
</dbReference>
<dbReference type="Pfam" id="PF20153">
    <property type="entry name" value="DUF6535"/>
    <property type="match status" value="1"/>
</dbReference>